<dbReference type="InterPro" id="IPR002146">
    <property type="entry name" value="ATP_synth_b/b'su_bac/chlpt"/>
</dbReference>
<dbReference type="GO" id="GO:0012505">
    <property type="term" value="C:endomembrane system"/>
    <property type="evidence" value="ECO:0007669"/>
    <property type="project" value="UniProtKB-SubCell"/>
</dbReference>
<dbReference type="EMBL" id="JAAVVK010000002">
    <property type="protein sequence ID" value="NKE38601.1"/>
    <property type="molecule type" value="Genomic_DNA"/>
</dbReference>
<proteinExistence type="inferred from homology"/>
<feature type="transmembrane region" description="Helical" evidence="12">
    <location>
        <begin position="23"/>
        <end position="46"/>
    </location>
</feature>
<evidence type="ECO:0000256" key="3">
    <source>
        <dbReference type="ARBA" id="ARBA00022547"/>
    </source>
</evidence>
<comment type="subcellular location">
    <subcellularLocation>
        <location evidence="12">Cell membrane</location>
        <topology evidence="12">Single-pass membrane protein</topology>
    </subcellularLocation>
    <subcellularLocation>
        <location evidence="11">Endomembrane system</location>
        <topology evidence="11">Single-pass membrane protein</topology>
    </subcellularLocation>
</comment>
<evidence type="ECO:0000256" key="4">
    <source>
        <dbReference type="ARBA" id="ARBA00022692"/>
    </source>
</evidence>
<evidence type="ECO:0000256" key="12">
    <source>
        <dbReference type="HAMAP-Rule" id="MF_01398"/>
    </source>
</evidence>
<dbReference type="AlphaFoldDB" id="A0A846TX19"/>
<dbReference type="InterPro" id="IPR005864">
    <property type="entry name" value="ATP_synth_F0_bsu_bac"/>
</dbReference>
<evidence type="ECO:0000256" key="1">
    <source>
        <dbReference type="ARBA" id="ARBA00005513"/>
    </source>
</evidence>
<keyword evidence="2 12" id="KW-0813">Transport</keyword>
<dbReference type="GO" id="GO:0046961">
    <property type="term" value="F:proton-transporting ATPase activity, rotational mechanism"/>
    <property type="evidence" value="ECO:0007669"/>
    <property type="project" value="TreeGrafter"/>
</dbReference>
<protein>
    <recommendedName>
        <fullName evidence="12">ATP synthase subunit b</fullName>
    </recommendedName>
    <alternativeName>
        <fullName evidence="12">ATP synthase F(0) sector subunit b</fullName>
    </alternativeName>
    <alternativeName>
        <fullName evidence="12">ATPase subunit I</fullName>
    </alternativeName>
    <alternativeName>
        <fullName evidence="12">F-type ATPase subunit b</fullName>
        <shortName evidence="12">F-ATPase subunit b</shortName>
    </alternativeName>
</protein>
<keyword evidence="7 12" id="KW-0406">Ion transport</keyword>
<dbReference type="RefSeq" id="WP_168105079.1">
    <property type="nucleotide sequence ID" value="NZ_CP051215.1"/>
</dbReference>
<comment type="subunit">
    <text evidence="12">F-type ATPases have 2 components, F(1) - the catalytic core - and F(0) - the membrane proton channel. F(1) has five subunits: alpha(3), beta(3), gamma(1), delta(1), epsilon(1). F(0) has three main subunits: a(1), b(2) and c(10-14). The alpha and beta chains form an alternating ring which encloses part of the gamma chain. F(1) is attached to F(0) by a central stalk formed by the gamma and epsilon chains, while a peripheral stalk is formed by the delta and b chains.</text>
</comment>
<dbReference type="InterPro" id="IPR050059">
    <property type="entry name" value="ATP_synthase_B_chain"/>
</dbReference>
<evidence type="ECO:0000256" key="7">
    <source>
        <dbReference type="ARBA" id="ARBA00023065"/>
    </source>
</evidence>
<comment type="similarity">
    <text evidence="1 12 13">Belongs to the ATPase B chain family.</text>
</comment>
<keyword evidence="8 12" id="KW-0472">Membrane</keyword>
<keyword evidence="3 12" id="KW-0138">CF(0)</keyword>
<comment type="function">
    <text evidence="10 12">F(1)F(0) ATP synthase produces ATP from ADP in the presence of a proton or sodium gradient. F-type ATPases consist of two structural domains, F(1) containing the extramembraneous catalytic core and F(0) containing the membrane proton channel, linked together by a central stalk and a peripheral stalk. During catalysis, ATP synthesis in the catalytic domain of F(1) is coupled via a rotary mechanism of the central stalk subunits to proton translocation.</text>
</comment>
<name>A0A846TX19_9MOLU</name>
<dbReference type="PANTHER" id="PTHR33445">
    <property type="entry name" value="ATP SYNTHASE SUBUNIT B', CHLOROPLASTIC"/>
    <property type="match status" value="1"/>
</dbReference>
<reference evidence="14 15" key="1">
    <citation type="submission" date="2020-04" db="EMBL/GenBank/DDBJ databases">
        <title>Complete genome sequence of Spiroplasma platyhelix ATCC 51748, an insect isolate.</title>
        <authorList>
            <person name="Green E.A."/>
            <person name="Klassen J.L."/>
        </authorList>
    </citation>
    <scope>NUCLEOTIDE SEQUENCE [LARGE SCALE GENOMIC DNA]</scope>
    <source>
        <strain evidence="14 15">PALS-1</strain>
    </source>
</reference>
<dbReference type="CDD" id="cd06503">
    <property type="entry name" value="ATP-synt_Fo_b"/>
    <property type="match status" value="1"/>
</dbReference>
<dbReference type="Pfam" id="PF00430">
    <property type="entry name" value="ATP-synt_B"/>
    <property type="match status" value="1"/>
</dbReference>
<dbReference type="PANTHER" id="PTHR33445:SF2">
    <property type="entry name" value="ATP SYNTHASE SUBUNIT B', CHLOROPLASTIC"/>
    <property type="match status" value="1"/>
</dbReference>
<evidence type="ECO:0000313" key="15">
    <source>
        <dbReference type="Proteomes" id="UP000584587"/>
    </source>
</evidence>
<gene>
    <name evidence="12 14" type="primary">atpF</name>
    <name evidence="14" type="ORF">HER12_02385</name>
</gene>
<dbReference type="GO" id="GO:0046933">
    <property type="term" value="F:proton-transporting ATP synthase activity, rotational mechanism"/>
    <property type="evidence" value="ECO:0007669"/>
    <property type="project" value="UniProtKB-UniRule"/>
</dbReference>
<evidence type="ECO:0000256" key="5">
    <source>
        <dbReference type="ARBA" id="ARBA00022781"/>
    </source>
</evidence>
<evidence type="ECO:0000313" key="14">
    <source>
        <dbReference type="EMBL" id="NKE38601.1"/>
    </source>
</evidence>
<evidence type="ECO:0000256" key="9">
    <source>
        <dbReference type="ARBA" id="ARBA00023310"/>
    </source>
</evidence>
<dbReference type="GO" id="GO:0005886">
    <property type="term" value="C:plasma membrane"/>
    <property type="evidence" value="ECO:0007669"/>
    <property type="project" value="UniProtKB-SubCell"/>
</dbReference>
<dbReference type="Proteomes" id="UP000584587">
    <property type="component" value="Unassembled WGS sequence"/>
</dbReference>
<organism evidence="14 15">
    <name type="scientific">Spiroplasma platyhelix PALS-1</name>
    <dbReference type="NCBI Taxonomy" id="1276218"/>
    <lineage>
        <taxon>Bacteria</taxon>
        <taxon>Bacillati</taxon>
        <taxon>Mycoplasmatota</taxon>
        <taxon>Mollicutes</taxon>
        <taxon>Entomoplasmatales</taxon>
        <taxon>Spiroplasmataceae</taxon>
        <taxon>Spiroplasma</taxon>
    </lineage>
</organism>
<comment type="function">
    <text evidence="12">Component of the F(0) channel, it forms part of the peripheral stalk, linking F(1) to F(0).</text>
</comment>
<evidence type="ECO:0000256" key="8">
    <source>
        <dbReference type="ARBA" id="ARBA00023136"/>
    </source>
</evidence>
<keyword evidence="15" id="KW-1185">Reference proteome</keyword>
<keyword evidence="4 12" id="KW-0812">Transmembrane</keyword>
<accession>A0A846TX19</accession>
<keyword evidence="5 12" id="KW-0375">Hydrogen ion transport</keyword>
<evidence type="ECO:0000256" key="6">
    <source>
        <dbReference type="ARBA" id="ARBA00022989"/>
    </source>
</evidence>
<evidence type="ECO:0000256" key="11">
    <source>
        <dbReference type="ARBA" id="ARBA00037847"/>
    </source>
</evidence>
<evidence type="ECO:0000256" key="13">
    <source>
        <dbReference type="RuleBase" id="RU003848"/>
    </source>
</evidence>
<keyword evidence="6 12" id="KW-1133">Transmembrane helix</keyword>
<keyword evidence="12" id="KW-1003">Cell membrane</keyword>
<dbReference type="GO" id="GO:0045259">
    <property type="term" value="C:proton-transporting ATP synthase complex"/>
    <property type="evidence" value="ECO:0007669"/>
    <property type="project" value="UniProtKB-KW"/>
</dbReference>
<dbReference type="NCBIfam" id="TIGR01144">
    <property type="entry name" value="ATP_synt_b"/>
    <property type="match status" value="1"/>
</dbReference>
<dbReference type="HAMAP" id="MF_01398">
    <property type="entry name" value="ATP_synth_b_bprime"/>
    <property type="match status" value="1"/>
</dbReference>
<keyword evidence="9 12" id="KW-0066">ATP synthesis</keyword>
<sequence>MNLFAILAEAIDGDEIINQLFPNIPVLIAHIISTIVLLLVLWRWVYNPFRKMLNARHLEIRSKLDDAASKQSLANQDRSEAIARLNSAKTSADDILSAAKNKAYDERKEIIDKANEEAMRITNQSKHDIVRQRREAEKQIKQEIESISLQVAKKILKEEISAKKHQKLIDDFIDEF</sequence>
<comment type="caution">
    <text evidence="14">The sequence shown here is derived from an EMBL/GenBank/DDBJ whole genome shotgun (WGS) entry which is preliminary data.</text>
</comment>
<evidence type="ECO:0000256" key="10">
    <source>
        <dbReference type="ARBA" id="ARBA00025198"/>
    </source>
</evidence>
<evidence type="ECO:0000256" key="2">
    <source>
        <dbReference type="ARBA" id="ARBA00022448"/>
    </source>
</evidence>